<dbReference type="InParanoid" id="A0A078BD03"/>
<gene>
    <name evidence="1" type="primary">Contig19702.g20893</name>
    <name evidence="1" type="ORF">STYLEM_20628</name>
</gene>
<reference evidence="1 2" key="1">
    <citation type="submission" date="2014-06" db="EMBL/GenBank/DDBJ databases">
        <authorList>
            <person name="Swart Estienne"/>
        </authorList>
    </citation>
    <scope>NUCLEOTIDE SEQUENCE [LARGE SCALE GENOMIC DNA]</scope>
    <source>
        <strain evidence="1 2">130c</strain>
    </source>
</reference>
<evidence type="ECO:0000313" key="2">
    <source>
        <dbReference type="Proteomes" id="UP000039865"/>
    </source>
</evidence>
<keyword evidence="2" id="KW-1185">Reference proteome</keyword>
<organism evidence="1 2">
    <name type="scientific">Stylonychia lemnae</name>
    <name type="common">Ciliate</name>
    <dbReference type="NCBI Taxonomy" id="5949"/>
    <lineage>
        <taxon>Eukaryota</taxon>
        <taxon>Sar</taxon>
        <taxon>Alveolata</taxon>
        <taxon>Ciliophora</taxon>
        <taxon>Intramacronucleata</taxon>
        <taxon>Spirotrichea</taxon>
        <taxon>Stichotrichia</taxon>
        <taxon>Sporadotrichida</taxon>
        <taxon>Oxytrichidae</taxon>
        <taxon>Stylonychinae</taxon>
        <taxon>Stylonychia</taxon>
    </lineage>
</organism>
<evidence type="ECO:0000313" key="1">
    <source>
        <dbReference type="EMBL" id="CDW91473.1"/>
    </source>
</evidence>
<protein>
    <submittedName>
        <fullName evidence="1">Uncharacterized protein</fullName>
    </submittedName>
</protein>
<dbReference type="AlphaFoldDB" id="A0A078BD03"/>
<dbReference type="Proteomes" id="UP000039865">
    <property type="component" value="Unassembled WGS sequence"/>
</dbReference>
<sequence>MLNEGEIFYYLKNGKLILLSKNDKEVAEFNNTRPNINIRNSKEQKEKKAYIFIDSKNAYDAVNRGAFQRTIESLLNSSRKNKNSFGILQKLFFRNEQIYGCQKIQVNTDLAEKGVTNSFLLNLYLDFAVEATRLQRVQFNEKSYEHSHTMSSSQ</sequence>
<dbReference type="EMBL" id="CCKQ01019462">
    <property type="protein sequence ID" value="CDW91473.1"/>
    <property type="molecule type" value="Genomic_DNA"/>
</dbReference>
<proteinExistence type="predicted"/>
<name>A0A078BD03_STYLE</name>
<accession>A0A078BD03</accession>